<accession>A0A1B6FS07</accession>
<protein>
    <submittedName>
        <fullName evidence="1">Uncharacterized protein</fullName>
    </submittedName>
</protein>
<reference evidence="1" key="1">
    <citation type="submission" date="2015-11" db="EMBL/GenBank/DDBJ databases">
        <title>De novo transcriptome assembly of four potential Pierce s Disease insect vectors from Arizona vineyards.</title>
        <authorList>
            <person name="Tassone E.E."/>
        </authorList>
    </citation>
    <scope>NUCLEOTIDE SEQUENCE</scope>
</reference>
<name>A0A1B6FS07_9HEMI</name>
<gene>
    <name evidence="1" type="ORF">g.49942</name>
</gene>
<evidence type="ECO:0000313" key="1">
    <source>
        <dbReference type="EMBL" id="JAS52992.1"/>
    </source>
</evidence>
<dbReference type="EMBL" id="GECZ01016777">
    <property type="protein sequence ID" value="JAS52992.1"/>
    <property type="molecule type" value="Transcribed_RNA"/>
</dbReference>
<dbReference type="AlphaFoldDB" id="A0A1B6FS07"/>
<sequence>MKLTYYSNSDSQRLKVSFLHYPNQFEMTGNTNDKETAIRYKKQYDNKLKELRKLASDNMINKTDNKTKALWYTINKERKTKSDSPQQLKIKIDEDIISDPTTIANIMNNYFVTIADRTLTNTTQNDIQTSQHSEITSTIPEHTLSMFTPTNHAEIENIIKSIKPKTPQESMKYHQNY</sequence>
<proteinExistence type="predicted"/>
<organism evidence="1">
    <name type="scientific">Cuerna arida</name>
    <dbReference type="NCBI Taxonomy" id="1464854"/>
    <lineage>
        <taxon>Eukaryota</taxon>
        <taxon>Metazoa</taxon>
        <taxon>Ecdysozoa</taxon>
        <taxon>Arthropoda</taxon>
        <taxon>Hexapoda</taxon>
        <taxon>Insecta</taxon>
        <taxon>Pterygota</taxon>
        <taxon>Neoptera</taxon>
        <taxon>Paraneoptera</taxon>
        <taxon>Hemiptera</taxon>
        <taxon>Auchenorrhyncha</taxon>
        <taxon>Membracoidea</taxon>
        <taxon>Cicadellidae</taxon>
        <taxon>Cicadellinae</taxon>
        <taxon>Proconiini</taxon>
        <taxon>Cuerna</taxon>
    </lineage>
</organism>